<organism evidence="2 3">
    <name type="scientific">Nocardia cyriacigeorgica</name>
    <dbReference type="NCBI Taxonomy" id="135487"/>
    <lineage>
        <taxon>Bacteria</taxon>
        <taxon>Bacillati</taxon>
        <taxon>Actinomycetota</taxon>
        <taxon>Actinomycetes</taxon>
        <taxon>Mycobacteriales</taxon>
        <taxon>Nocardiaceae</taxon>
        <taxon>Nocardia</taxon>
    </lineage>
</organism>
<evidence type="ECO:0008006" key="4">
    <source>
        <dbReference type="Google" id="ProtNLM"/>
    </source>
</evidence>
<dbReference type="EMBL" id="JAAGVB010000005">
    <property type="protein sequence ID" value="NEW31890.1"/>
    <property type="molecule type" value="Genomic_DNA"/>
</dbReference>
<proteinExistence type="predicted"/>
<accession>A0A6P1CH66</accession>
<keyword evidence="1" id="KW-0812">Transmembrane</keyword>
<sequence>MIASLMVIGLSLFTRDAIANGDVLRVWYGLAGVLVGITSVAVILPILRVRRTRMPRGVETGTGSDGLSALRIYYVTYWRRALTAWLAVGAAFLVIRGLMFIFGMSSDTTSSGRSAVAGGGLLVVLIALALAVAVGLHLYSSRNRRGRVALTRDGVSIRIGGSVSSVDWDDIGDVIACIVNNAHTVRIVPAQGKKIDVTSGKSLIDRLQAGLLERRIDIPVWVLGMDPALFFHTVRFYWQHPESRDELSTDAVIERMRRGDVAVDV</sequence>
<keyword evidence="1" id="KW-0472">Membrane</keyword>
<evidence type="ECO:0000256" key="1">
    <source>
        <dbReference type="SAM" id="Phobius"/>
    </source>
</evidence>
<keyword evidence="1" id="KW-1133">Transmembrane helix</keyword>
<comment type="caution">
    <text evidence="2">The sequence shown here is derived from an EMBL/GenBank/DDBJ whole genome shotgun (WGS) entry which is preliminary data.</text>
</comment>
<evidence type="ECO:0000313" key="2">
    <source>
        <dbReference type="EMBL" id="NEW31890.1"/>
    </source>
</evidence>
<feature type="transmembrane region" description="Helical" evidence="1">
    <location>
        <begin position="27"/>
        <end position="47"/>
    </location>
</feature>
<evidence type="ECO:0000313" key="3">
    <source>
        <dbReference type="Proteomes" id="UP000471166"/>
    </source>
</evidence>
<gene>
    <name evidence="2" type="ORF">GV791_04845</name>
</gene>
<dbReference type="Proteomes" id="UP000471166">
    <property type="component" value="Unassembled WGS sequence"/>
</dbReference>
<name>A0A6P1CH66_9NOCA</name>
<dbReference type="RefSeq" id="WP_163842086.1">
    <property type="nucleotide sequence ID" value="NZ_AP026975.1"/>
</dbReference>
<dbReference type="AlphaFoldDB" id="A0A6P1CH66"/>
<protein>
    <recommendedName>
        <fullName evidence="4">PH domain-containing protein</fullName>
    </recommendedName>
</protein>
<feature type="transmembrane region" description="Helical" evidence="1">
    <location>
        <begin position="115"/>
        <end position="139"/>
    </location>
</feature>
<reference evidence="2 3" key="1">
    <citation type="submission" date="2020-01" db="EMBL/GenBank/DDBJ databases">
        <title>Genetics and antimicrobial susceptibilities of Nocardia species isolated from the soil; a comparison with species isolated from humans.</title>
        <authorList>
            <person name="Carrasco G."/>
            <person name="Monzon S."/>
            <person name="Sansegundo M."/>
            <person name="Garcia E."/>
            <person name="Garrido N."/>
            <person name="Medina M.J."/>
            <person name="Villalon P."/>
            <person name="Ramirez-Arocha A.C."/>
            <person name="Jimenez P."/>
            <person name="Cuesta I."/>
            <person name="Valdezate S."/>
        </authorList>
    </citation>
    <scope>NUCLEOTIDE SEQUENCE [LARGE SCALE GENOMIC DNA]</scope>
    <source>
        <strain evidence="2 3">CNM20110626</strain>
    </source>
</reference>
<feature type="transmembrane region" description="Helical" evidence="1">
    <location>
        <begin position="81"/>
        <end position="103"/>
    </location>
</feature>